<organism evidence="1 2">
    <name type="scientific">Kribbella pratensis</name>
    <dbReference type="NCBI Taxonomy" id="2512112"/>
    <lineage>
        <taxon>Bacteria</taxon>
        <taxon>Bacillati</taxon>
        <taxon>Actinomycetota</taxon>
        <taxon>Actinomycetes</taxon>
        <taxon>Propionibacteriales</taxon>
        <taxon>Kribbellaceae</taxon>
        <taxon>Kribbella</taxon>
    </lineage>
</organism>
<evidence type="ECO:0000313" key="1">
    <source>
        <dbReference type="EMBL" id="TDW76367.1"/>
    </source>
</evidence>
<gene>
    <name evidence="1" type="ORF">EV653_1513</name>
</gene>
<protein>
    <submittedName>
        <fullName evidence="1">Uncharacterized protein</fullName>
    </submittedName>
</protein>
<dbReference type="OrthoDB" id="3699555at2"/>
<reference evidence="1 2" key="1">
    <citation type="submission" date="2019-03" db="EMBL/GenBank/DDBJ databases">
        <title>Genomic Encyclopedia of Type Strains, Phase III (KMG-III): the genomes of soil and plant-associated and newly described type strains.</title>
        <authorList>
            <person name="Whitman W."/>
        </authorList>
    </citation>
    <scope>NUCLEOTIDE SEQUENCE [LARGE SCALE GENOMIC DNA]</scope>
    <source>
        <strain evidence="1 2">VKM Ac-2573</strain>
    </source>
</reference>
<dbReference type="Proteomes" id="UP000295146">
    <property type="component" value="Unassembled WGS sequence"/>
</dbReference>
<evidence type="ECO:0000313" key="2">
    <source>
        <dbReference type="Proteomes" id="UP000295146"/>
    </source>
</evidence>
<sequence>MDLEQLWIQLAEAGITAMLKIDHERLAEHGRSWTVLLSGPPLGDALVRAEESSLDRCLQVSLTRLRAEAHGEWSWLTEFER</sequence>
<dbReference type="RefSeq" id="WP_134099240.1">
    <property type="nucleotide sequence ID" value="NZ_SODP01000001.1"/>
</dbReference>
<keyword evidence="2" id="KW-1185">Reference proteome</keyword>
<proteinExistence type="predicted"/>
<dbReference type="AlphaFoldDB" id="A0A4V3GHJ3"/>
<accession>A0A4V3GHJ3</accession>
<dbReference type="EMBL" id="SODP01000001">
    <property type="protein sequence ID" value="TDW76367.1"/>
    <property type="molecule type" value="Genomic_DNA"/>
</dbReference>
<comment type="caution">
    <text evidence="1">The sequence shown here is derived from an EMBL/GenBank/DDBJ whole genome shotgun (WGS) entry which is preliminary data.</text>
</comment>
<name>A0A4V3GHJ3_9ACTN</name>